<feature type="non-terminal residue" evidence="2">
    <location>
        <position position="1"/>
    </location>
</feature>
<accession>A0A6J4R9Y6</accession>
<protein>
    <submittedName>
        <fullName evidence="2">Uncharacterized protein</fullName>
    </submittedName>
</protein>
<evidence type="ECO:0000256" key="1">
    <source>
        <dbReference type="SAM" id="MobiDB-lite"/>
    </source>
</evidence>
<feature type="compositionally biased region" description="Basic and acidic residues" evidence="1">
    <location>
        <begin position="21"/>
        <end position="34"/>
    </location>
</feature>
<dbReference type="AlphaFoldDB" id="A0A6J4R9Y6"/>
<name>A0A6J4R9Y6_9ACTN</name>
<sequence>ARCHAALPRLDRRHARRRRGRQELGIDSRQRRGDGPFQVRCSIL</sequence>
<dbReference type="EMBL" id="CADCVF010000077">
    <property type="protein sequence ID" value="CAA9468333.1"/>
    <property type="molecule type" value="Genomic_DNA"/>
</dbReference>
<organism evidence="2">
    <name type="scientific">uncultured Rubrobacteraceae bacterium</name>
    <dbReference type="NCBI Taxonomy" id="349277"/>
    <lineage>
        <taxon>Bacteria</taxon>
        <taxon>Bacillati</taxon>
        <taxon>Actinomycetota</taxon>
        <taxon>Rubrobacteria</taxon>
        <taxon>Rubrobacterales</taxon>
        <taxon>Rubrobacteraceae</taxon>
        <taxon>environmental samples</taxon>
    </lineage>
</organism>
<feature type="compositionally biased region" description="Basic residues" evidence="1">
    <location>
        <begin position="11"/>
        <end position="20"/>
    </location>
</feature>
<feature type="non-terminal residue" evidence="2">
    <location>
        <position position="44"/>
    </location>
</feature>
<proteinExistence type="predicted"/>
<evidence type="ECO:0000313" key="2">
    <source>
        <dbReference type="EMBL" id="CAA9468333.1"/>
    </source>
</evidence>
<reference evidence="2" key="1">
    <citation type="submission" date="2020-02" db="EMBL/GenBank/DDBJ databases">
        <authorList>
            <person name="Meier V. D."/>
        </authorList>
    </citation>
    <scope>NUCLEOTIDE SEQUENCE</scope>
    <source>
        <strain evidence="2">AVDCRST_MAG58</strain>
    </source>
</reference>
<feature type="region of interest" description="Disordered" evidence="1">
    <location>
        <begin position="1"/>
        <end position="34"/>
    </location>
</feature>
<gene>
    <name evidence="2" type="ORF">AVDCRST_MAG58-3785</name>
</gene>